<dbReference type="EMBL" id="JAUSWO010000001">
    <property type="protein sequence ID" value="MDQ0513722.1"/>
    <property type="molecule type" value="Genomic_DNA"/>
</dbReference>
<dbReference type="Gene3D" id="3.20.20.190">
    <property type="entry name" value="Phosphatidylinositol (PI) phosphodiesterase"/>
    <property type="match status" value="1"/>
</dbReference>
<keyword evidence="3" id="KW-1185">Reference proteome</keyword>
<organism evidence="2 3">
    <name type="scientific">Mycoplasmoides fastidiosum</name>
    <dbReference type="NCBI Taxonomy" id="92758"/>
    <lineage>
        <taxon>Bacteria</taxon>
        <taxon>Bacillati</taxon>
        <taxon>Mycoplasmatota</taxon>
        <taxon>Mycoplasmoidales</taxon>
        <taxon>Mycoplasmoidaceae</taxon>
        <taxon>Mycoplasmoides</taxon>
    </lineage>
</organism>
<accession>A0ABU0LYF5</accession>
<evidence type="ECO:0000259" key="1">
    <source>
        <dbReference type="PROSITE" id="PS51704"/>
    </source>
</evidence>
<evidence type="ECO:0000313" key="3">
    <source>
        <dbReference type="Proteomes" id="UP001240643"/>
    </source>
</evidence>
<dbReference type="PANTHER" id="PTHR46211:SF1">
    <property type="entry name" value="GLYCEROPHOSPHODIESTER PHOSPHODIESTERASE, CYTOPLASMIC"/>
    <property type="match status" value="1"/>
</dbReference>
<keyword evidence="2" id="KW-0378">Hydrolase</keyword>
<gene>
    <name evidence="2" type="ORF">J2Z62_000160</name>
</gene>
<dbReference type="Pfam" id="PF03009">
    <property type="entry name" value="GDPD"/>
    <property type="match status" value="1"/>
</dbReference>
<dbReference type="GO" id="GO:0008889">
    <property type="term" value="F:glycerophosphodiester phosphodiesterase activity"/>
    <property type="evidence" value="ECO:0007669"/>
    <property type="project" value="UniProtKB-EC"/>
</dbReference>
<comment type="caution">
    <text evidence="2">The sequence shown here is derived from an EMBL/GenBank/DDBJ whole genome shotgun (WGS) entry which is preliminary data.</text>
</comment>
<dbReference type="InterPro" id="IPR017946">
    <property type="entry name" value="PLC-like_Pdiesterase_TIM-brl"/>
</dbReference>
<protein>
    <submittedName>
        <fullName evidence="2">Glycerophosphoryl diester phosphodiesterase</fullName>
        <ecNumber evidence="2">3.1.4.46</ecNumber>
    </submittedName>
</protein>
<dbReference type="InterPro" id="IPR030395">
    <property type="entry name" value="GP_PDE_dom"/>
</dbReference>
<sequence length="239" mass="28389">MSKQFLLAHRGYSAIAPENTELSFDIAERFGFDGIEIDVHLTKDNQLVIIHDETTGRTAGFNCEVNKVTLGELRSLDLAKNFVPGSMPQQIMTLEEFYDRYLHVEHFRFINVEIKTDIIHYEGIEQRIHELSIKYPEAKDKIIFSSFNFDSLVKMRELDKEWKLGFLFWTRSQLEAIDPKKIKSICQFIHPWTKIYDKMKKEILAFKKPLCLWTIRDRKKYEQYLEDDAVYVQISNYKF</sequence>
<dbReference type="PANTHER" id="PTHR46211">
    <property type="entry name" value="GLYCEROPHOSPHORYL DIESTER PHOSPHODIESTERASE"/>
    <property type="match status" value="1"/>
</dbReference>
<proteinExistence type="predicted"/>
<feature type="domain" description="GP-PDE" evidence="1">
    <location>
        <begin position="4"/>
        <end position="239"/>
    </location>
</feature>
<dbReference type="SUPFAM" id="SSF51695">
    <property type="entry name" value="PLC-like phosphodiesterases"/>
    <property type="match status" value="1"/>
</dbReference>
<reference evidence="2" key="1">
    <citation type="submission" date="2023-07" db="EMBL/GenBank/DDBJ databases">
        <title>Genomic Encyclopedia of Type Strains, Phase IV (KMG-IV): sequencing the most valuable type-strain genomes for metagenomic binning, comparative biology and taxonomic classification.</title>
        <authorList>
            <person name="Goeker M."/>
        </authorList>
    </citation>
    <scope>NUCLEOTIDE SEQUENCE [LARGE SCALE GENOMIC DNA]</scope>
    <source>
        <strain evidence="2">DSM 21204</strain>
    </source>
</reference>
<dbReference type="PROSITE" id="PS51704">
    <property type="entry name" value="GP_PDE"/>
    <property type="match status" value="1"/>
</dbReference>
<dbReference type="EC" id="3.1.4.46" evidence="2"/>
<dbReference type="Proteomes" id="UP001240643">
    <property type="component" value="Unassembled WGS sequence"/>
</dbReference>
<evidence type="ECO:0000313" key="2">
    <source>
        <dbReference type="EMBL" id="MDQ0513722.1"/>
    </source>
</evidence>
<name>A0ABU0LYF5_9BACT</name>